<accession>A0A517WP64</accession>
<organism evidence="1 2">
    <name type="scientific">Gimesia aquarii</name>
    <dbReference type="NCBI Taxonomy" id="2527964"/>
    <lineage>
        <taxon>Bacteria</taxon>
        <taxon>Pseudomonadati</taxon>
        <taxon>Planctomycetota</taxon>
        <taxon>Planctomycetia</taxon>
        <taxon>Planctomycetales</taxon>
        <taxon>Planctomycetaceae</taxon>
        <taxon>Gimesia</taxon>
    </lineage>
</organism>
<proteinExistence type="predicted"/>
<evidence type="ECO:0008006" key="3">
    <source>
        <dbReference type="Google" id="ProtNLM"/>
    </source>
</evidence>
<dbReference type="NCBIfam" id="TIGR04256">
    <property type="entry name" value="GxxExxY"/>
    <property type="match status" value="1"/>
</dbReference>
<dbReference type="RefSeq" id="WP_145170706.1">
    <property type="nucleotide sequence ID" value="NZ_CP037422.1"/>
</dbReference>
<sequence length="125" mass="14323">MPEILFKEECYAIQGAVFEVYREMGCGFLEAVYQECLEHELRVCKIPFVAQPELQLSYKGALLQQTYQPDLICFDSIIVELKAVKEFASEHQAQILNYLKATDMKLGLLVNFGCHPKATVKRFVL</sequence>
<dbReference type="Proteomes" id="UP000318384">
    <property type="component" value="Chromosome"/>
</dbReference>
<evidence type="ECO:0000313" key="1">
    <source>
        <dbReference type="EMBL" id="QDU07047.1"/>
    </source>
</evidence>
<dbReference type="Pfam" id="PF13366">
    <property type="entry name" value="PDDEXK_3"/>
    <property type="match status" value="1"/>
</dbReference>
<name>A0A517WP64_9PLAN</name>
<gene>
    <name evidence="1" type="ORF">V202x_03920</name>
</gene>
<dbReference type="InterPro" id="IPR026350">
    <property type="entry name" value="GxxExxY"/>
</dbReference>
<evidence type="ECO:0000313" key="2">
    <source>
        <dbReference type="Proteomes" id="UP000318384"/>
    </source>
</evidence>
<keyword evidence="2" id="KW-1185">Reference proteome</keyword>
<dbReference type="OrthoDB" id="9798792at2"/>
<dbReference type="EMBL" id="CP037422">
    <property type="protein sequence ID" value="QDU07047.1"/>
    <property type="molecule type" value="Genomic_DNA"/>
</dbReference>
<protein>
    <recommendedName>
        <fullName evidence="3">GxxExxY protein</fullName>
    </recommendedName>
</protein>
<dbReference type="AlphaFoldDB" id="A0A517WP64"/>
<reference evidence="1 2" key="1">
    <citation type="submission" date="2019-03" db="EMBL/GenBank/DDBJ databases">
        <title>Deep-cultivation of Planctomycetes and their phenomic and genomic characterization uncovers novel biology.</title>
        <authorList>
            <person name="Wiegand S."/>
            <person name="Jogler M."/>
            <person name="Boedeker C."/>
            <person name="Pinto D."/>
            <person name="Vollmers J."/>
            <person name="Rivas-Marin E."/>
            <person name="Kohn T."/>
            <person name="Peeters S.H."/>
            <person name="Heuer A."/>
            <person name="Rast P."/>
            <person name="Oberbeckmann S."/>
            <person name="Bunk B."/>
            <person name="Jeske O."/>
            <person name="Meyerdierks A."/>
            <person name="Storesund J.E."/>
            <person name="Kallscheuer N."/>
            <person name="Luecker S."/>
            <person name="Lage O.M."/>
            <person name="Pohl T."/>
            <person name="Merkel B.J."/>
            <person name="Hornburger P."/>
            <person name="Mueller R.-W."/>
            <person name="Bruemmer F."/>
            <person name="Labrenz M."/>
            <person name="Spormann A.M."/>
            <person name="Op den Camp H."/>
            <person name="Overmann J."/>
            <person name="Amann R."/>
            <person name="Jetten M.S.M."/>
            <person name="Mascher T."/>
            <person name="Medema M.H."/>
            <person name="Devos D.P."/>
            <person name="Kaster A.-K."/>
            <person name="Ovreas L."/>
            <person name="Rohde M."/>
            <person name="Galperin M.Y."/>
            <person name="Jogler C."/>
        </authorList>
    </citation>
    <scope>NUCLEOTIDE SEQUENCE [LARGE SCALE GENOMIC DNA]</scope>
    <source>
        <strain evidence="1 2">V202</strain>
    </source>
</reference>